<feature type="domain" description="RNA polymerase sigma factor 70 region 4 type 2" evidence="7">
    <location>
        <begin position="130"/>
        <end position="174"/>
    </location>
</feature>
<accession>A0ABZ2YUE0</accession>
<evidence type="ECO:0000313" key="9">
    <source>
        <dbReference type="Proteomes" id="UP001485459"/>
    </source>
</evidence>
<sequence length="193" mass="22592">MEDQELIQQLQQGNAEAFDQAYKKYAPSMLTIAYTFMRDRDDAADVVQDCFATLLNKPQLWKSIRDIRWYLMRMVQNQCLGVIRKRDMQQQKDEVFQYYNKSAAEDVSLPESYNNNATPQEKENKVVSWLSALSPQRKRAMELVYQQELSYQEAALKMGISKQSIKTHLRYAKQILKSKLTSILIAAVFVTMW</sequence>
<organism evidence="8 9">
    <name type="scientific">Chitinophaga pollutisoli</name>
    <dbReference type="NCBI Taxonomy" id="3133966"/>
    <lineage>
        <taxon>Bacteria</taxon>
        <taxon>Pseudomonadati</taxon>
        <taxon>Bacteroidota</taxon>
        <taxon>Chitinophagia</taxon>
        <taxon>Chitinophagales</taxon>
        <taxon>Chitinophagaceae</taxon>
        <taxon>Chitinophaga</taxon>
    </lineage>
</organism>
<reference evidence="9" key="1">
    <citation type="submission" date="2024-03" db="EMBL/GenBank/DDBJ databases">
        <title>Chitinophaga horti sp. nov., isolated from garden soil.</title>
        <authorList>
            <person name="Lee D.S."/>
            <person name="Han D.M."/>
            <person name="Baek J.H."/>
            <person name="Choi D.G."/>
            <person name="Jeon J.H."/>
            <person name="Jeon C.O."/>
        </authorList>
    </citation>
    <scope>NUCLEOTIDE SEQUENCE [LARGE SCALE GENOMIC DNA]</scope>
    <source>
        <strain evidence="9">GPA1</strain>
    </source>
</reference>
<feature type="domain" description="RNA polymerase sigma-70 region 2" evidence="6">
    <location>
        <begin position="22"/>
        <end position="87"/>
    </location>
</feature>
<proteinExistence type="inferred from homology"/>
<comment type="similarity">
    <text evidence="1">Belongs to the sigma-70 factor family. ECF subfamily.</text>
</comment>
<dbReference type="Gene3D" id="1.10.1740.10">
    <property type="match status" value="1"/>
</dbReference>
<evidence type="ECO:0000256" key="2">
    <source>
        <dbReference type="ARBA" id="ARBA00023015"/>
    </source>
</evidence>
<dbReference type="SUPFAM" id="SSF88659">
    <property type="entry name" value="Sigma3 and sigma4 domains of RNA polymerase sigma factors"/>
    <property type="match status" value="1"/>
</dbReference>
<dbReference type="NCBIfam" id="TIGR02937">
    <property type="entry name" value="sigma70-ECF"/>
    <property type="match status" value="1"/>
</dbReference>
<dbReference type="PANTHER" id="PTHR43133">
    <property type="entry name" value="RNA POLYMERASE ECF-TYPE SIGMA FACTO"/>
    <property type="match status" value="1"/>
</dbReference>
<evidence type="ECO:0000256" key="1">
    <source>
        <dbReference type="ARBA" id="ARBA00010641"/>
    </source>
</evidence>
<dbReference type="RefSeq" id="WP_341838243.1">
    <property type="nucleotide sequence ID" value="NZ_CP149822.1"/>
</dbReference>
<dbReference type="Proteomes" id="UP001485459">
    <property type="component" value="Chromosome"/>
</dbReference>
<keyword evidence="3" id="KW-0731">Sigma factor</keyword>
<evidence type="ECO:0000256" key="3">
    <source>
        <dbReference type="ARBA" id="ARBA00023082"/>
    </source>
</evidence>
<dbReference type="InterPro" id="IPR036388">
    <property type="entry name" value="WH-like_DNA-bd_sf"/>
</dbReference>
<name>A0ABZ2YUE0_9BACT</name>
<keyword evidence="5" id="KW-0804">Transcription</keyword>
<evidence type="ECO:0000256" key="4">
    <source>
        <dbReference type="ARBA" id="ARBA00023125"/>
    </source>
</evidence>
<evidence type="ECO:0000259" key="6">
    <source>
        <dbReference type="Pfam" id="PF04542"/>
    </source>
</evidence>
<protein>
    <submittedName>
        <fullName evidence="8">RNA polymerase sigma factor</fullName>
    </submittedName>
</protein>
<dbReference type="InterPro" id="IPR013325">
    <property type="entry name" value="RNA_pol_sigma_r2"/>
</dbReference>
<dbReference type="SUPFAM" id="SSF88946">
    <property type="entry name" value="Sigma2 domain of RNA polymerase sigma factors"/>
    <property type="match status" value="1"/>
</dbReference>
<dbReference type="InterPro" id="IPR014284">
    <property type="entry name" value="RNA_pol_sigma-70_dom"/>
</dbReference>
<dbReference type="Pfam" id="PF04542">
    <property type="entry name" value="Sigma70_r2"/>
    <property type="match status" value="1"/>
</dbReference>
<dbReference type="Pfam" id="PF08281">
    <property type="entry name" value="Sigma70_r4_2"/>
    <property type="match status" value="1"/>
</dbReference>
<evidence type="ECO:0000259" key="7">
    <source>
        <dbReference type="Pfam" id="PF08281"/>
    </source>
</evidence>
<dbReference type="InterPro" id="IPR013324">
    <property type="entry name" value="RNA_pol_sigma_r3/r4-like"/>
</dbReference>
<keyword evidence="9" id="KW-1185">Reference proteome</keyword>
<keyword evidence="2" id="KW-0805">Transcription regulation</keyword>
<dbReference type="InterPro" id="IPR039425">
    <property type="entry name" value="RNA_pol_sigma-70-like"/>
</dbReference>
<dbReference type="InterPro" id="IPR013249">
    <property type="entry name" value="RNA_pol_sigma70_r4_t2"/>
</dbReference>
<dbReference type="PANTHER" id="PTHR43133:SF8">
    <property type="entry name" value="RNA POLYMERASE SIGMA FACTOR HI_1459-RELATED"/>
    <property type="match status" value="1"/>
</dbReference>
<gene>
    <name evidence="8" type="ORF">WJU16_10360</name>
</gene>
<dbReference type="InterPro" id="IPR007627">
    <property type="entry name" value="RNA_pol_sigma70_r2"/>
</dbReference>
<keyword evidence="4" id="KW-0238">DNA-binding</keyword>
<evidence type="ECO:0000313" key="8">
    <source>
        <dbReference type="EMBL" id="WZN43434.1"/>
    </source>
</evidence>
<evidence type="ECO:0000256" key="5">
    <source>
        <dbReference type="ARBA" id="ARBA00023163"/>
    </source>
</evidence>
<dbReference type="EMBL" id="CP149822">
    <property type="protein sequence ID" value="WZN43434.1"/>
    <property type="molecule type" value="Genomic_DNA"/>
</dbReference>
<dbReference type="Gene3D" id="1.10.10.10">
    <property type="entry name" value="Winged helix-like DNA-binding domain superfamily/Winged helix DNA-binding domain"/>
    <property type="match status" value="1"/>
</dbReference>